<accession>A0A6V8Q5V3</accession>
<evidence type="ECO:0000313" key="3">
    <source>
        <dbReference type="Proteomes" id="UP000569018"/>
    </source>
</evidence>
<comment type="caution">
    <text evidence="2">The sequence shown here is derived from an EMBL/GenBank/DDBJ whole genome shotgun (WGS) entry which is preliminary data.</text>
</comment>
<sequence length="51" mass="6055">MPELNRKPMLKTIKATEARIHFGDVLKRAFKGEEHFIVERRPSDGRYHQYG</sequence>
<organism evidence="2 3">
    <name type="scientific">Candidatus Hakubella thermalkaliphila</name>
    <dbReference type="NCBI Taxonomy" id="2754717"/>
    <lineage>
        <taxon>Bacteria</taxon>
        <taxon>Bacillati</taxon>
        <taxon>Actinomycetota</taxon>
        <taxon>Actinomycetota incertae sedis</taxon>
        <taxon>Candidatus Hakubellales</taxon>
        <taxon>Candidatus Hakubellaceae</taxon>
        <taxon>Candidatus Hakubella</taxon>
    </lineage>
</organism>
<dbReference type="Proteomes" id="UP000569018">
    <property type="component" value="Unassembled WGS sequence"/>
</dbReference>
<evidence type="ECO:0000313" key="4">
    <source>
        <dbReference type="Proteomes" id="UP000574717"/>
    </source>
</evidence>
<proteinExistence type="predicted"/>
<gene>
    <name evidence="1" type="ORF">HKBW3S03_01900</name>
    <name evidence="2" type="ORF">HKBW3S47_00437</name>
</gene>
<dbReference type="EMBL" id="BLSD01000013">
    <property type="protein sequence ID" value="GFP38736.1"/>
    <property type="molecule type" value="Genomic_DNA"/>
</dbReference>
<dbReference type="Proteomes" id="UP000574717">
    <property type="component" value="Unassembled WGS sequence"/>
</dbReference>
<reference evidence="3 4" key="1">
    <citation type="journal article" date="2020" name="Front. Microbiol.">
        <title>Single-cell genomics of novel Actinobacteria with the Wood-Ljungdahl pathway discovered in a serpentinizing system.</title>
        <authorList>
            <person name="Merino N."/>
            <person name="Kawai M."/>
            <person name="Boyd E.S."/>
            <person name="Colman D.R."/>
            <person name="McGlynn S.E."/>
            <person name="Nealson K.H."/>
            <person name="Kurokawa K."/>
            <person name="Hongoh Y."/>
        </authorList>
    </citation>
    <scope>NUCLEOTIDE SEQUENCE [LARGE SCALE GENOMIC DNA]</scope>
    <source>
        <strain evidence="1 4">S03</strain>
        <strain evidence="2 3">S47</strain>
    </source>
</reference>
<evidence type="ECO:0000313" key="1">
    <source>
        <dbReference type="EMBL" id="GFP20398.1"/>
    </source>
</evidence>
<dbReference type="RefSeq" id="WP_176235373.1">
    <property type="nucleotide sequence ID" value="NZ_BLRU01000407.1"/>
</dbReference>
<protein>
    <submittedName>
        <fullName evidence="2">Uncharacterized protein</fullName>
    </submittedName>
</protein>
<dbReference type="AlphaFoldDB" id="A0A6V8Q5V3"/>
<dbReference type="EMBL" id="BLRU01000407">
    <property type="protein sequence ID" value="GFP20398.1"/>
    <property type="molecule type" value="Genomic_DNA"/>
</dbReference>
<evidence type="ECO:0000313" key="2">
    <source>
        <dbReference type="EMBL" id="GFP38736.1"/>
    </source>
</evidence>
<name>A0A6V8Q5V3_9ACTN</name>